<proteinExistence type="predicted"/>
<protein>
    <submittedName>
        <fullName evidence="1">NAALADL1 isoform 21</fullName>
    </submittedName>
</protein>
<sequence>SPGPGDLSIYDNWIRYFNRSSPVYGLVPRLQQPSGCGPDSGECDSPAQ</sequence>
<evidence type="ECO:0000313" key="2">
    <source>
        <dbReference type="Proteomes" id="UP000236370"/>
    </source>
</evidence>
<organism evidence="1 2">
    <name type="scientific">Pan troglodytes</name>
    <name type="common">Chimpanzee</name>
    <dbReference type="NCBI Taxonomy" id="9598"/>
    <lineage>
        <taxon>Eukaryota</taxon>
        <taxon>Metazoa</taxon>
        <taxon>Chordata</taxon>
        <taxon>Craniata</taxon>
        <taxon>Vertebrata</taxon>
        <taxon>Euteleostomi</taxon>
        <taxon>Mammalia</taxon>
        <taxon>Eutheria</taxon>
        <taxon>Euarchontoglires</taxon>
        <taxon>Primates</taxon>
        <taxon>Haplorrhini</taxon>
        <taxon>Catarrhini</taxon>
        <taxon>Hominidae</taxon>
        <taxon>Pan</taxon>
    </lineage>
</organism>
<dbReference type="EMBL" id="NBAG03000050">
    <property type="protein sequence ID" value="PNI93941.1"/>
    <property type="molecule type" value="Genomic_DNA"/>
</dbReference>
<feature type="non-terminal residue" evidence="1">
    <location>
        <position position="1"/>
    </location>
</feature>
<dbReference type="Proteomes" id="UP000236370">
    <property type="component" value="Unassembled WGS sequence"/>
</dbReference>
<accession>A0A2J8QCF3</accession>
<dbReference type="SMR" id="A0A2J8QCF3"/>
<name>A0A2J8QCF3_PANTR</name>
<reference evidence="1 2" key="1">
    <citation type="submission" date="2017-12" db="EMBL/GenBank/DDBJ databases">
        <title>High-resolution comparative analysis of great ape genomes.</title>
        <authorList>
            <person name="Pollen A."/>
            <person name="Hastie A."/>
            <person name="Hormozdiari F."/>
            <person name="Dougherty M."/>
            <person name="Liu R."/>
            <person name="Chaisson M."/>
            <person name="Hoppe E."/>
            <person name="Hill C."/>
            <person name="Pang A."/>
            <person name="Hillier L."/>
            <person name="Baker C."/>
            <person name="Armstrong J."/>
            <person name="Shendure J."/>
            <person name="Paten B."/>
            <person name="Wilson R."/>
            <person name="Chao H."/>
            <person name="Schneider V."/>
            <person name="Ventura M."/>
            <person name="Kronenberg Z."/>
            <person name="Murali S."/>
            <person name="Gordon D."/>
            <person name="Cantsilieris S."/>
            <person name="Munson K."/>
            <person name="Nelson B."/>
            <person name="Raja A."/>
            <person name="Underwood J."/>
            <person name="Diekhans M."/>
            <person name="Fiddes I."/>
            <person name="Haussler D."/>
            <person name="Eichler E."/>
        </authorList>
    </citation>
    <scope>NUCLEOTIDE SEQUENCE [LARGE SCALE GENOMIC DNA]</scope>
    <source>
        <strain evidence="1">Yerkes chimp pedigree #C0471</strain>
    </source>
</reference>
<comment type="caution">
    <text evidence="1">The sequence shown here is derived from an EMBL/GenBank/DDBJ whole genome shotgun (WGS) entry which is preliminary data.</text>
</comment>
<gene>
    <name evidence="1" type="ORF">CK820_G0033984</name>
</gene>
<evidence type="ECO:0000313" key="1">
    <source>
        <dbReference type="EMBL" id="PNI93941.1"/>
    </source>
</evidence>
<dbReference type="AlphaFoldDB" id="A0A2J8QCF3"/>